<sequence length="273" mass="27526">MPTFRSTALRPILLVTTITTIATVGLTLAPAADAATGSTVSYVALGDSYSAGVGTTDSAGSCGQSPEAYGALYAAATAPASFTFAACSGATAATTESGQLSGLSAQTSLVSLTDGGNDIGFVSVAQTCLLDGQSACLAAESAAATTAETTLPGELDALYSAIQTDAPHARVVVLGYPEFYDTAAPLCIDWLTPADHAAANQLVLTLDQVIQTEAAKYPGFVYESVDALFAGHRICDSTPWINNPGLESGWYHPTNAGQAEAYLPALAAGANAG</sequence>
<feature type="disulfide bond" evidence="2">
    <location>
        <begin position="187"/>
        <end position="235"/>
    </location>
</feature>
<feature type="active site" evidence="1">
    <location>
        <position position="252"/>
    </location>
</feature>
<dbReference type="PANTHER" id="PTHR37981">
    <property type="entry name" value="LIPASE 2"/>
    <property type="match status" value="1"/>
</dbReference>
<accession>A0A941IS83</accession>
<dbReference type="Proteomes" id="UP000675781">
    <property type="component" value="Unassembled WGS sequence"/>
</dbReference>
<evidence type="ECO:0000256" key="3">
    <source>
        <dbReference type="SAM" id="SignalP"/>
    </source>
</evidence>
<dbReference type="InterPro" id="IPR037460">
    <property type="entry name" value="SEST-like"/>
</dbReference>
<dbReference type="Pfam" id="PF13472">
    <property type="entry name" value="Lipase_GDSL_2"/>
    <property type="match status" value="1"/>
</dbReference>
<feature type="active site" description="Nucleophile" evidence="1">
    <location>
        <position position="48"/>
    </location>
</feature>
<keyword evidence="6" id="KW-1185">Reference proteome</keyword>
<dbReference type="CDD" id="cd01823">
    <property type="entry name" value="SEST_like"/>
    <property type="match status" value="1"/>
</dbReference>
<dbReference type="InterPro" id="IPR036514">
    <property type="entry name" value="SGNH_hydro_sf"/>
</dbReference>
<dbReference type="GO" id="GO:0004806">
    <property type="term" value="F:triacylglycerol lipase activity"/>
    <property type="evidence" value="ECO:0007669"/>
    <property type="project" value="TreeGrafter"/>
</dbReference>
<feature type="disulfide bond" evidence="2">
    <location>
        <begin position="62"/>
        <end position="87"/>
    </location>
</feature>
<reference evidence="5" key="1">
    <citation type="submission" date="2021-04" db="EMBL/GenBank/DDBJ databases">
        <title>Genome based classification of Actinospica acidithermotolerans sp. nov., an actinobacterium isolated from an Indonesian hot spring.</title>
        <authorList>
            <person name="Kusuma A.B."/>
            <person name="Putra K.E."/>
            <person name="Nafisah S."/>
            <person name="Loh J."/>
            <person name="Nouioui I."/>
            <person name="Goodfellow M."/>
        </authorList>
    </citation>
    <scope>NUCLEOTIDE SEQUENCE</scope>
    <source>
        <strain evidence="5">CSCA 57</strain>
    </source>
</reference>
<evidence type="ECO:0000259" key="4">
    <source>
        <dbReference type="Pfam" id="PF13472"/>
    </source>
</evidence>
<comment type="caution">
    <text evidence="5">The sequence shown here is derived from an EMBL/GenBank/DDBJ whole genome shotgun (WGS) entry which is preliminary data.</text>
</comment>
<evidence type="ECO:0000313" key="5">
    <source>
        <dbReference type="EMBL" id="MBR7839655.1"/>
    </source>
</evidence>
<protein>
    <submittedName>
        <fullName evidence="5">SGNH/GDSL hydrolase family protein</fullName>
    </submittedName>
</protein>
<dbReference type="PANTHER" id="PTHR37981:SF1">
    <property type="entry name" value="SGNH HYDROLASE-TYPE ESTERASE DOMAIN-CONTAINING PROTEIN"/>
    <property type="match status" value="1"/>
</dbReference>
<evidence type="ECO:0000256" key="1">
    <source>
        <dbReference type="PIRSR" id="PIRSR637460-1"/>
    </source>
</evidence>
<gene>
    <name evidence="5" type="ORF">KDL01_40765</name>
</gene>
<keyword evidence="5" id="KW-0378">Hydrolase</keyword>
<dbReference type="Gene3D" id="3.40.50.1110">
    <property type="entry name" value="SGNH hydrolase"/>
    <property type="match status" value="1"/>
</dbReference>
<keyword evidence="2" id="KW-1015">Disulfide bond</keyword>
<dbReference type="GO" id="GO:0019433">
    <property type="term" value="P:triglyceride catabolic process"/>
    <property type="evidence" value="ECO:0007669"/>
    <property type="project" value="TreeGrafter"/>
</dbReference>
<feature type="disulfide bond" evidence="2">
    <location>
        <begin position="128"/>
        <end position="136"/>
    </location>
</feature>
<name>A0A941IS83_9ACTN</name>
<feature type="chain" id="PRO_5038394444" evidence="3">
    <location>
        <begin position="35"/>
        <end position="273"/>
    </location>
</feature>
<feature type="signal peptide" evidence="3">
    <location>
        <begin position="1"/>
        <end position="34"/>
    </location>
</feature>
<organism evidence="5 6">
    <name type="scientific">Actinospica durhamensis</name>
    <dbReference type="NCBI Taxonomy" id="1508375"/>
    <lineage>
        <taxon>Bacteria</taxon>
        <taxon>Bacillati</taxon>
        <taxon>Actinomycetota</taxon>
        <taxon>Actinomycetes</taxon>
        <taxon>Catenulisporales</taxon>
        <taxon>Actinospicaceae</taxon>
        <taxon>Actinospica</taxon>
    </lineage>
</organism>
<feature type="domain" description="SGNH hydrolase-type esterase" evidence="4">
    <location>
        <begin position="44"/>
        <end position="259"/>
    </location>
</feature>
<dbReference type="SUPFAM" id="SSF52266">
    <property type="entry name" value="SGNH hydrolase"/>
    <property type="match status" value="1"/>
</dbReference>
<dbReference type="EMBL" id="JAGSOG010000529">
    <property type="protein sequence ID" value="MBR7839655.1"/>
    <property type="molecule type" value="Genomic_DNA"/>
</dbReference>
<proteinExistence type="predicted"/>
<dbReference type="AlphaFoldDB" id="A0A941IS83"/>
<keyword evidence="3" id="KW-0732">Signal</keyword>
<dbReference type="InterPro" id="IPR013830">
    <property type="entry name" value="SGNH_hydro"/>
</dbReference>
<dbReference type="RefSeq" id="WP_212534079.1">
    <property type="nucleotide sequence ID" value="NZ_JAGSOG010000529.1"/>
</dbReference>
<evidence type="ECO:0000313" key="6">
    <source>
        <dbReference type="Proteomes" id="UP000675781"/>
    </source>
</evidence>
<evidence type="ECO:0000256" key="2">
    <source>
        <dbReference type="PIRSR" id="PIRSR637460-2"/>
    </source>
</evidence>